<dbReference type="EMBL" id="DF974018">
    <property type="protein sequence ID" value="GAU44139.1"/>
    <property type="molecule type" value="Genomic_DNA"/>
</dbReference>
<feature type="region of interest" description="Disordered" evidence="1">
    <location>
        <begin position="42"/>
        <end position="89"/>
    </location>
</feature>
<evidence type="ECO:0008006" key="4">
    <source>
        <dbReference type="Google" id="ProtNLM"/>
    </source>
</evidence>
<accession>A0A2Z6PG04</accession>
<feature type="region of interest" description="Disordered" evidence="1">
    <location>
        <begin position="124"/>
        <end position="159"/>
    </location>
</feature>
<dbReference type="AlphaFoldDB" id="A0A2Z6PG04"/>
<name>A0A2Z6PG04_TRISU</name>
<organism evidence="2 3">
    <name type="scientific">Trifolium subterraneum</name>
    <name type="common">Subterranean clover</name>
    <dbReference type="NCBI Taxonomy" id="3900"/>
    <lineage>
        <taxon>Eukaryota</taxon>
        <taxon>Viridiplantae</taxon>
        <taxon>Streptophyta</taxon>
        <taxon>Embryophyta</taxon>
        <taxon>Tracheophyta</taxon>
        <taxon>Spermatophyta</taxon>
        <taxon>Magnoliopsida</taxon>
        <taxon>eudicotyledons</taxon>
        <taxon>Gunneridae</taxon>
        <taxon>Pentapetalae</taxon>
        <taxon>rosids</taxon>
        <taxon>fabids</taxon>
        <taxon>Fabales</taxon>
        <taxon>Fabaceae</taxon>
        <taxon>Papilionoideae</taxon>
        <taxon>50 kb inversion clade</taxon>
        <taxon>NPAAA clade</taxon>
        <taxon>Hologalegina</taxon>
        <taxon>IRL clade</taxon>
        <taxon>Trifolieae</taxon>
        <taxon>Trifolium</taxon>
    </lineage>
</organism>
<proteinExistence type="predicted"/>
<dbReference type="Proteomes" id="UP000242715">
    <property type="component" value="Unassembled WGS sequence"/>
</dbReference>
<evidence type="ECO:0000313" key="2">
    <source>
        <dbReference type="EMBL" id="GAU44139.1"/>
    </source>
</evidence>
<reference evidence="3" key="1">
    <citation type="journal article" date="2017" name="Front. Plant Sci.">
        <title>Climate Clever Clovers: New Paradigm to Reduce the Environmental Footprint of Ruminants by Breeding Low Methanogenic Forages Utilizing Haplotype Variation.</title>
        <authorList>
            <person name="Kaur P."/>
            <person name="Appels R."/>
            <person name="Bayer P.E."/>
            <person name="Keeble-Gagnere G."/>
            <person name="Wang J."/>
            <person name="Hirakawa H."/>
            <person name="Shirasawa K."/>
            <person name="Vercoe P."/>
            <person name="Stefanova K."/>
            <person name="Durmic Z."/>
            <person name="Nichols P."/>
            <person name="Revell C."/>
            <person name="Isobe S.N."/>
            <person name="Edwards D."/>
            <person name="Erskine W."/>
        </authorList>
    </citation>
    <scope>NUCLEOTIDE SEQUENCE [LARGE SCALE GENOMIC DNA]</scope>
    <source>
        <strain evidence="3">cv. Daliak</strain>
    </source>
</reference>
<protein>
    <recommendedName>
        <fullName evidence="4">CCHC-type domain-containing protein</fullName>
    </recommendedName>
</protein>
<keyword evidence="3" id="KW-1185">Reference proteome</keyword>
<evidence type="ECO:0000313" key="3">
    <source>
        <dbReference type="Proteomes" id="UP000242715"/>
    </source>
</evidence>
<feature type="compositionally biased region" description="Acidic residues" evidence="1">
    <location>
        <begin position="62"/>
        <end position="89"/>
    </location>
</feature>
<dbReference type="GO" id="GO:0003676">
    <property type="term" value="F:nucleic acid binding"/>
    <property type="evidence" value="ECO:0007669"/>
    <property type="project" value="InterPro"/>
</dbReference>
<dbReference type="SUPFAM" id="SSF57756">
    <property type="entry name" value="Retrovirus zinc finger-like domains"/>
    <property type="match status" value="1"/>
</dbReference>
<dbReference type="InterPro" id="IPR036875">
    <property type="entry name" value="Znf_CCHC_sf"/>
</dbReference>
<dbReference type="GO" id="GO:0008270">
    <property type="term" value="F:zinc ion binding"/>
    <property type="evidence" value="ECO:0007669"/>
    <property type="project" value="InterPro"/>
</dbReference>
<sequence>MVMTVDTRGGDEVVGDVASVGAVNEVMEAYFEALNEITQEMNGNRGDEDADEEDSNVNVDNSVDDCNGEEDNEDNGYSEGVEFDGDESDYDYLTDELNRLNSKYIEANCPQSLHGPVEVDNIMNPHCSRSKGGGQSANTTTGRRRRPSTCGGCSEPGHNIRSCPIVAANNMEFAAGSSLQSLSVRLSDDN</sequence>
<evidence type="ECO:0000256" key="1">
    <source>
        <dbReference type="SAM" id="MobiDB-lite"/>
    </source>
</evidence>
<gene>
    <name evidence="2" type="ORF">TSUD_188000</name>
</gene>